<feature type="region of interest" description="Disordered" evidence="1">
    <location>
        <begin position="618"/>
        <end position="727"/>
    </location>
</feature>
<feature type="compositionally biased region" description="Basic and acidic residues" evidence="1">
    <location>
        <begin position="288"/>
        <end position="301"/>
    </location>
</feature>
<keyword evidence="2" id="KW-0472">Membrane</keyword>
<comment type="caution">
    <text evidence="3">The sequence shown here is derived from an EMBL/GenBank/DDBJ whole genome shotgun (WGS) entry which is preliminary data.</text>
</comment>
<evidence type="ECO:0000313" key="4">
    <source>
        <dbReference type="Proteomes" id="UP000541610"/>
    </source>
</evidence>
<feature type="compositionally biased region" description="Basic and acidic residues" evidence="1">
    <location>
        <begin position="183"/>
        <end position="196"/>
    </location>
</feature>
<feature type="compositionally biased region" description="Basic and acidic residues" evidence="1">
    <location>
        <begin position="560"/>
        <end position="574"/>
    </location>
</feature>
<keyword evidence="2" id="KW-0812">Transmembrane</keyword>
<feature type="compositionally biased region" description="Polar residues" evidence="1">
    <location>
        <begin position="549"/>
        <end position="558"/>
    </location>
</feature>
<proteinExistence type="predicted"/>
<name>A0A7J6NLS9_PEROL</name>
<evidence type="ECO:0000313" key="3">
    <source>
        <dbReference type="EMBL" id="KAF4684765.1"/>
    </source>
</evidence>
<dbReference type="AlphaFoldDB" id="A0A7J6NLS9"/>
<dbReference type="OrthoDB" id="10676033at2759"/>
<sequence length="822" mass="88801">MSPLLYDVPDPHEFDGRPPPHWVHNCPRCSHLVSRDETAAMGWRAIVANCNDPSHRASAARLMNPCFLGVIGITILLLTVSAMQLLLQPTPSSPLPDLASTSASEEKLDSDSSLAWWWPFGDPDGRPAEGAWTGMWSTKERTQSSRPVSSSVEWRWRSVVWWPFSGHQADLTAVSETLGLSRTERENGLTETREENGASWWGIGGAKEKKGGDAEGSGSTEWVGSETTEDVGTNQLGVFSMTLGKTVDRAAEEQDAQGGLFPSTWQPEESSKQQAGWEWPSWGPPGGDDGKGKPLEGHEGEPSSWMAAKREEPLSAGDQPGDGPSVFERLTGSLGLNKLGEAGERSERHSGDEVTDPVDTWGSILTWFDGEADPLEGAEDPWVTAEIALLLASMKAHSLAAWQRIGQALGEWYQWEAPWGYLAEWRSALWSSLTAGRDTLEDFMSVVMEKLRGIEQLSLPDLDTVLVTAVGGSIFLGSSVLYLIVWLASRSVDDEAESTRRLVVDEQSIAFPVPSSVHISVTKCGPPSGLLWSADDSRRAPLPAADSDGLSNAASVGSSYRREPLDDVQTERSEGSVIEGVDDDVASNVASMGGSSTVAVPPSVVDSVADTEIAAGVEEDVDKINSSGRPGPQPASEKHHQRTRINAPAADGNAAGTRGRPDEGRSLGGHPAALDAHREREGRETAGRAGATGARRPVYTESERRGPAHRGGSVEELQELQDSHSRKKLKAARLELLPAIDTTRVPQVSMADLEGEFGDSNDDRNWRNPFNPSRNVGVHETSSEEQFHSPRSTPWSDRRPHPPGVRENSAEIIRALRGLGPT</sequence>
<feature type="transmembrane region" description="Helical" evidence="2">
    <location>
        <begin position="66"/>
        <end position="87"/>
    </location>
</feature>
<feature type="region of interest" description="Disordered" evidence="1">
    <location>
        <begin position="754"/>
        <end position="810"/>
    </location>
</feature>
<keyword evidence="2" id="KW-1133">Transmembrane helix</keyword>
<feature type="compositionally biased region" description="Low complexity" evidence="1">
    <location>
        <begin position="687"/>
        <end position="696"/>
    </location>
</feature>
<gene>
    <name evidence="3" type="ORF">FOZ60_007322</name>
</gene>
<feature type="region of interest" description="Disordered" evidence="1">
    <location>
        <begin position="541"/>
        <end position="603"/>
    </location>
</feature>
<organism evidence="3 4">
    <name type="scientific">Perkinsus olseni</name>
    <name type="common">Perkinsus atlanticus</name>
    <dbReference type="NCBI Taxonomy" id="32597"/>
    <lineage>
        <taxon>Eukaryota</taxon>
        <taxon>Sar</taxon>
        <taxon>Alveolata</taxon>
        <taxon>Perkinsozoa</taxon>
        <taxon>Perkinsea</taxon>
        <taxon>Perkinsida</taxon>
        <taxon>Perkinsidae</taxon>
        <taxon>Perkinsus</taxon>
    </lineage>
</organism>
<feature type="compositionally biased region" description="Polar residues" evidence="1">
    <location>
        <begin position="263"/>
        <end position="274"/>
    </location>
</feature>
<dbReference type="EMBL" id="JABANP010000294">
    <property type="protein sequence ID" value="KAF4684765.1"/>
    <property type="molecule type" value="Genomic_DNA"/>
</dbReference>
<reference evidence="3 4" key="1">
    <citation type="submission" date="2020-04" db="EMBL/GenBank/DDBJ databases">
        <title>Perkinsus olseni comparative genomics.</title>
        <authorList>
            <person name="Bogema D.R."/>
        </authorList>
    </citation>
    <scope>NUCLEOTIDE SEQUENCE [LARGE SCALE GENOMIC DNA]</scope>
    <source>
        <strain evidence="3">00978-12</strain>
    </source>
</reference>
<feature type="region of interest" description="Disordered" evidence="1">
    <location>
        <begin position="311"/>
        <end position="330"/>
    </location>
</feature>
<protein>
    <submittedName>
        <fullName evidence="3">Uncharacterized protein</fullName>
    </submittedName>
</protein>
<evidence type="ECO:0000256" key="1">
    <source>
        <dbReference type="SAM" id="MobiDB-lite"/>
    </source>
</evidence>
<feature type="region of interest" description="Disordered" evidence="1">
    <location>
        <begin position="183"/>
        <end position="228"/>
    </location>
</feature>
<evidence type="ECO:0000256" key="2">
    <source>
        <dbReference type="SAM" id="Phobius"/>
    </source>
</evidence>
<accession>A0A7J6NLS9</accession>
<feature type="region of interest" description="Disordered" evidence="1">
    <location>
        <begin position="251"/>
        <end position="305"/>
    </location>
</feature>
<dbReference type="Proteomes" id="UP000541610">
    <property type="component" value="Unassembled WGS sequence"/>
</dbReference>
<feature type="compositionally biased region" description="Basic and acidic residues" evidence="1">
    <location>
        <begin position="675"/>
        <end position="686"/>
    </location>
</feature>